<keyword evidence="1" id="KW-0812">Transmembrane</keyword>
<dbReference type="EMBL" id="HBUF01667725">
    <property type="protein sequence ID" value="CAG6790002.1"/>
    <property type="molecule type" value="Transcribed_RNA"/>
</dbReference>
<evidence type="ECO:0000313" key="2">
    <source>
        <dbReference type="EMBL" id="CAG6790002.1"/>
    </source>
</evidence>
<proteinExistence type="predicted"/>
<reference evidence="2" key="1">
    <citation type="submission" date="2021-05" db="EMBL/GenBank/DDBJ databases">
        <authorList>
            <person name="Alioto T."/>
            <person name="Alioto T."/>
            <person name="Gomez Garrido J."/>
        </authorList>
    </citation>
    <scope>NUCLEOTIDE SEQUENCE</scope>
</reference>
<evidence type="ECO:0000256" key="1">
    <source>
        <dbReference type="SAM" id="Phobius"/>
    </source>
</evidence>
<name>A0A8D9FH64_9HEMI</name>
<feature type="transmembrane region" description="Helical" evidence="1">
    <location>
        <begin position="66"/>
        <end position="90"/>
    </location>
</feature>
<keyword evidence="1" id="KW-0472">Membrane</keyword>
<dbReference type="AlphaFoldDB" id="A0A8D9FH64"/>
<organism evidence="2">
    <name type="scientific">Cacopsylla melanoneura</name>
    <dbReference type="NCBI Taxonomy" id="428564"/>
    <lineage>
        <taxon>Eukaryota</taxon>
        <taxon>Metazoa</taxon>
        <taxon>Ecdysozoa</taxon>
        <taxon>Arthropoda</taxon>
        <taxon>Hexapoda</taxon>
        <taxon>Insecta</taxon>
        <taxon>Pterygota</taxon>
        <taxon>Neoptera</taxon>
        <taxon>Paraneoptera</taxon>
        <taxon>Hemiptera</taxon>
        <taxon>Sternorrhyncha</taxon>
        <taxon>Psylloidea</taxon>
        <taxon>Psyllidae</taxon>
        <taxon>Psyllinae</taxon>
        <taxon>Cacopsylla</taxon>
    </lineage>
</organism>
<sequence>MVLLFYQRRSFLPSNLKGRFSRNSMSCIATKWFYYFINIIFSTLMSSLKVSFCFISFLARSAAFKYNYVCYCCFPKNIIACNFLCFLSFVSHPQKKILYTSLSLPAHSNS</sequence>
<accession>A0A8D9FH64</accession>
<protein>
    <submittedName>
        <fullName evidence="2">Uncharacterized protein</fullName>
    </submittedName>
</protein>
<feature type="transmembrane region" description="Helical" evidence="1">
    <location>
        <begin position="32"/>
        <end position="60"/>
    </location>
</feature>
<keyword evidence="1" id="KW-1133">Transmembrane helix</keyword>